<dbReference type="EMBL" id="JAURVH010001529">
    <property type="protein sequence ID" value="KAK5909063.1"/>
    <property type="molecule type" value="Genomic_DNA"/>
</dbReference>
<sequence length="306" mass="34463">MGLQITPRELAPSKSHTEVPRTSQTNTKYNPINPPTITQPLVVDTPPPTAELVSQIHPQLTMENVVSQDTNLSPVLTLTIKNPLFRTNIMGKQLWRTKPSDPTPSPGPSTEVTCEESHLSPSTPTPPMECFRRHEHRGNKKSNWSLTPKREVIIMGASNISRLPLIHNLKIQVDSFPGANMAQATHLIKRKTPTSPETKIVILCFGLNDRNTVTPETLNHDLQDLLSAAHYTFPNAKIHVPLINASMRLPIKAYRNITLLNAAIKRIPGYLEKMDMRHYITADDNIHWTPKTANLMWKNWRSSLDL</sequence>
<evidence type="ECO:0000313" key="3">
    <source>
        <dbReference type="Proteomes" id="UP001331515"/>
    </source>
</evidence>
<dbReference type="InterPro" id="IPR036514">
    <property type="entry name" value="SGNH_hydro_sf"/>
</dbReference>
<feature type="region of interest" description="Disordered" evidence="1">
    <location>
        <begin position="95"/>
        <end position="143"/>
    </location>
</feature>
<dbReference type="AlphaFoldDB" id="A0AAN8CVF1"/>
<evidence type="ECO:0000313" key="2">
    <source>
        <dbReference type="EMBL" id="KAK5909063.1"/>
    </source>
</evidence>
<evidence type="ECO:0000256" key="1">
    <source>
        <dbReference type="SAM" id="MobiDB-lite"/>
    </source>
</evidence>
<protein>
    <submittedName>
        <fullName evidence="2">Uncharacterized protein</fullName>
    </submittedName>
</protein>
<organism evidence="2 3">
    <name type="scientific">Champsocephalus gunnari</name>
    <name type="common">Mackerel icefish</name>
    <dbReference type="NCBI Taxonomy" id="52237"/>
    <lineage>
        <taxon>Eukaryota</taxon>
        <taxon>Metazoa</taxon>
        <taxon>Chordata</taxon>
        <taxon>Craniata</taxon>
        <taxon>Vertebrata</taxon>
        <taxon>Euteleostomi</taxon>
        <taxon>Actinopterygii</taxon>
        <taxon>Neopterygii</taxon>
        <taxon>Teleostei</taxon>
        <taxon>Neoteleostei</taxon>
        <taxon>Acanthomorphata</taxon>
        <taxon>Eupercaria</taxon>
        <taxon>Perciformes</taxon>
        <taxon>Notothenioidei</taxon>
        <taxon>Channichthyidae</taxon>
        <taxon>Champsocephalus</taxon>
    </lineage>
</organism>
<dbReference type="Proteomes" id="UP001331515">
    <property type="component" value="Unassembled WGS sequence"/>
</dbReference>
<proteinExistence type="predicted"/>
<gene>
    <name evidence="2" type="ORF">CgunFtcFv8_017067</name>
</gene>
<feature type="compositionally biased region" description="Polar residues" evidence="1">
    <location>
        <begin position="20"/>
        <end position="39"/>
    </location>
</feature>
<reference evidence="2 3" key="1">
    <citation type="journal article" date="2023" name="Mol. Biol. Evol.">
        <title>Genomics of Secondarily Temperate Adaptation in the Only Non-Antarctic Icefish.</title>
        <authorList>
            <person name="Rivera-Colon A.G."/>
            <person name="Rayamajhi N."/>
            <person name="Minhas B.F."/>
            <person name="Madrigal G."/>
            <person name="Bilyk K.T."/>
            <person name="Yoon V."/>
            <person name="Hune M."/>
            <person name="Gregory S."/>
            <person name="Cheng C.H.C."/>
            <person name="Catchen J.M."/>
        </authorList>
    </citation>
    <scope>NUCLEOTIDE SEQUENCE [LARGE SCALE GENOMIC DNA]</scope>
    <source>
        <tissue evidence="2">White muscle</tissue>
    </source>
</reference>
<name>A0AAN8CVF1_CHAGU</name>
<dbReference type="SUPFAM" id="SSF52266">
    <property type="entry name" value="SGNH hydrolase"/>
    <property type="match status" value="1"/>
</dbReference>
<comment type="caution">
    <text evidence="2">The sequence shown here is derived from an EMBL/GenBank/DDBJ whole genome shotgun (WGS) entry which is preliminary data.</text>
</comment>
<feature type="region of interest" description="Disordered" evidence="1">
    <location>
        <begin position="1"/>
        <end position="48"/>
    </location>
</feature>
<dbReference type="CDD" id="cd00229">
    <property type="entry name" value="SGNH_hydrolase"/>
    <property type="match status" value="1"/>
</dbReference>
<accession>A0AAN8CVF1</accession>
<keyword evidence="3" id="KW-1185">Reference proteome</keyword>
<dbReference type="Gene3D" id="3.40.50.1110">
    <property type="entry name" value="SGNH hydrolase"/>
    <property type="match status" value="1"/>
</dbReference>